<feature type="binding site" evidence="9">
    <location>
        <position position="213"/>
    </location>
    <ligand>
        <name>Ca(2+)</name>
        <dbReference type="ChEBI" id="CHEBI:29108"/>
        <label>2</label>
    </ligand>
</feature>
<feature type="binding site" evidence="9">
    <location>
        <position position="211"/>
    </location>
    <ligand>
        <name>Ca(2+)</name>
        <dbReference type="ChEBI" id="CHEBI:29108"/>
        <label>2</label>
    </ligand>
</feature>
<keyword evidence="9 12" id="KW-0106">Calcium</keyword>
<comment type="cofactor">
    <cofactor evidence="9 12">
        <name>Ca(2+)</name>
        <dbReference type="ChEBI" id="CHEBI:29108"/>
    </cofactor>
    <text evidence="9 12">Binds 2 calcium ions per subunit.</text>
</comment>
<keyword evidence="7" id="KW-0325">Glycoprotein</keyword>
<dbReference type="InterPro" id="IPR001621">
    <property type="entry name" value="Ligninase"/>
</dbReference>
<protein>
    <recommendedName>
        <fullName evidence="12">Peroxidase</fullName>
        <ecNumber evidence="12">1.11.1.-</ecNumber>
    </recommendedName>
</protein>
<keyword evidence="14" id="KW-1185">Reference proteome</keyword>
<feature type="active site" description="Proton acceptor" evidence="8">
    <location>
        <position position="70"/>
    </location>
</feature>
<accession>A0A163JR95</accession>
<dbReference type="GO" id="GO:0034599">
    <property type="term" value="P:cellular response to oxidative stress"/>
    <property type="evidence" value="ECO:0007669"/>
    <property type="project" value="InterPro"/>
</dbReference>
<keyword evidence="5 12" id="KW-0560">Oxidoreductase</keyword>
<keyword evidence="11" id="KW-1015">Disulfide bond</keyword>
<reference evidence="13 14" key="1">
    <citation type="journal article" date="2016" name="Sci. Rep.">
        <title>Draft genome sequencing and secretome analysis of fungal phytopathogen Ascochyta rabiei provides insight into the necrotrophic effector repertoire.</title>
        <authorList>
            <person name="Verma S."/>
            <person name="Gazara R.K."/>
            <person name="Nizam S."/>
            <person name="Parween S."/>
            <person name="Chattopadhyay D."/>
            <person name="Verma P.K."/>
        </authorList>
    </citation>
    <scope>NUCLEOTIDE SEQUENCE [LARGE SCALE GENOMIC DNA]</scope>
    <source>
        <strain evidence="13 14">ArDII</strain>
    </source>
</reference>
<evidence type="ECO:0000256" key="4">
    <source>
        <dbReference type="ARBA" id="ARBA00022723"/>
    </source>
</evidence>
<evidence type="ECO:0000256" key="6">
    <source>
        <dbReference type="ARBA" id="ARBA00023004"/>
    </source>
</evidence>
<dbReference type="GO" id="GO:0004601">
    <property type="term" value="F:peroxidase activity"/>
    <property type="evidence" value="ECO:0007669"/>
    <property type="project" value="UniProtKB-KW"/>
</dbReference>
<dbReference type="PRINTS" id="PR00462">
    <property type="entry name" value="LIGNINASE"/>
</dbReference>
<dbReference type="PRINTS" id="PR00458">
    <property type="entry name" value="PEROXIDASE"/>
</dbReference>
<sequence>MHLTNILLLASSAAAISLPNFPDISQIFARKDGDKCPTVWTSISKELTGKFLTDGQCNPDARAAIRAVFHDCGAWNKAQGAKGGCDGSLVLAGELSKPENNGLQAIGAYLKGRADFWKVSVADMIVFAGSHAIVTCPGGPRVQTYIGRKDSSTPAPDGLLPDVRAPADSLYRLFLDKGLDAVDLAALLGAHSTSNQFHFDETAPNAGAPQDSTPGVWDVKYYAETTAPPKGVLVLPSDAKLAAHATVGKEFKGFVGNAGKWNGKFADAMARMERFGSDGTKKLIDCTNALPSATNAKRELKVSPYLTTLNLPATLLPRNMAAKLVRTSLPPKLLQHIETLELHRHLESALSKPLKHLPADEASKLLGVISHTTPTHRILTAQ</sequence>
<name>A0A163JR95_DIDRA</name>
<evidence type="ECO:0000256" key="12">
    <source>
        <dbReference type="RuleBase" id="RU363051"/>
    </source>
</evidence>
<feature type="binding site" description="axial binding residue" evidence="9">
    <location>
        <position position="191"/>
    </location>
    <ligand>
        <name>heme b</name>
        <dbReference type="ChEBI" id="CHEBI:60344"/>
    </ligand>
    <ligandPart>
        <name>Fe</name>
        <dbReference type="ChEBI" id="CHEBI:18248"/>
    </ligandPart>
</feature>
<dbReference type="Pfam" id="PF00141">
    <property type="entry name" value="peroxidase"/>
    <property type="match status" value="1"/>
</dbReference>
<evidence type="ECO:0000256" key="3">
    <source>
        <dbReference type="ARBA" id="ARBA00022617"/>
    </source>
</evidence>
<feature type="binding site" evidence="9">
    <location>
        <position position="84"/>
    </location>
    <ligand>
        <name>Ca(2+)</name>
        <dbReference type="ChEBI" id="CHEBI:29108"/>
        <label>1</label>
    </ligand>
</feature>
<evidence type="ECO:0000313" key="14">
    <source>
        <dbReference type="Proteomes" id="UP000076837"/>
    </source>
</evidence>
<evidence type="ECO:0000256" key="11">
    <source>
        <dbReference type="PIRSR" id="PIRSR601621-4"/>
    </source>
</evidence>
<organism evidence="13 14">
    <name type="scientific">Didymella rabiei</name>
    <name type="common">Chickpea ascochyta blight fungus</name>
    <name type="synonym">Mycosphaerella rabiei</name>
    <dbReference type="NCBI Taxonomy" id="5454"/>
    <lineage>
        <taxon>Eukaryota</taxon>
        <taxon>Fungi</taxon>
        <taxon>Dikarya</taxon>
        <taxon>Ascomycota</taxon>
        <taxon>Pezizomycotina</taxon>
        <taxon>Dothideomycetes</taxon>
        <taxon>Pleosporomycetidae</taxon>
        <taxon>Pleosporales</taxon>
        <taxon>Pleosporineae</taxon>
        <taxon>Didymellaceae</taxon>
        <taxon>Ascochyta</taxon>
    </lineage>
</organism>
<evidence type="ECO:0000256" key="9">
    <source>
        <dbReference type="PIRSR" id="PIRSR601621-2"/>
    </source>
</evidence>
<keyword evidence="3 9" id="KW-0349">Heme</keyword>
<dbReference type="EC" id="1.11.1.-" evidence="12"/>
<dbReference type="GO" id="GO:0020037">
    <property type="term" value="F:heme binding"/>
    <property type="evidence" value="ECO:0007669"/>
    <property type="project" value="UniProtKB-UniRule"/>
</dbReference>
<dbReference type="FunFam" id="1.10.520.10:FF:000021">
    <property type="entry name" value="Peroxidase"/>
    <property type="match status" value="1"/>
</dbReference>
<dbReference type="PROSITE" id="PS00436">
    <property type="entry name" value="PEROXIDASE_2"/>
    <property type="match status" value="1"/>
</dbReference>
<dbReference type="PANTHER" id="PTHR31356:SF66">
    <property type="entry name" value="CATALASE-PEROXIDASE"/>
    <property type="match status" value="1"/>
</dbReference>
<evidence type="ECO:0000256" key="8">
    <source>
        <dbReference type="PIRSR" id="PIRSR601621-1"/>
    </source>
</evidence>
<dbReference type="AlphaFoldDB" id="A0A163JR95"/>
<dbReference type="EMBL" id="JYNV01000103">
    <property type="protein sequence ID" value="KZM26533.1"/>
    <property type="molecule type" value="Genomic_DNA"/>
</dbReference>
<dbReference type="PROSITE" id="PS50873">
    <property type="entry name" value="PEROXIDASE_4"/>
    <property type="match status" value="1"/>
</dbReference>
<dbReference type="GO" id="GO:0046872">
    <property type="term" value="F:metal ion binding"/>
    <property type="evidence" value="ECO:0007669"/>
    <property type="project" value="UniProtKB-UniRule"/>
</dbReference>
<dbReference type="GO" id="GO:0000302">
    <property type="term" value="P:response to reactive oxygen species"/>
    <property type="evidence" value="ECO:0007669"/>
    <property type="project" value="TreeGrafter"/>
</dbReference>
<dbReference type="InterPro" id="IPR019794">
    <property type="entry name" value="Peroxidases_AS"/>
</dbReference>
<comment type="cofactor">
    <cofactor evidence="9">
        <name>heme b</name>
        <dbReference type="ChEBI" id="CHEBI:60344"/>
    </cofactor>
    <text evidence="9">Binds 1 heme b (iron(II)-protoporphyrin IX) group per subunit.</text>
</comment>
<dbReference type="OrthoDB" id="2113341at2759"/>
<evidence type="ECO:0000256" key="10">
    <source>
        <dbReference type="PIRSR" id="PIRSR601621-3"/>
    </source>
</evidence>
<dbReference type="Gene3D" id="1.10.420.10">
    <property type="entry name" value="Peroxidase, domain 2"/>
    <property type="match status" value="1"/>
</dbReference>
<dbReference type="STRING" id="5454.A0A163JR95"/>
<feature type="binding site" evidence="9">
    <location>
        <position position="88"/>
    </location>
    <ligand>
        <name>Ca(2+)</name>
        <dbReference type="ChEBI" id="CHEBI:29108"/>
        <label>1</label>
    </ligand>
</feature>
<gene>
    <name evidence="13" type="ORF">ST47_g2334</name>
</gene>
<dbReference type="InterPro" id="IPR010255">
    <property type="entry name" value="Haem_peroxidase_sf"/>
</dbReference>
<evidence type="ECO:0000256" key="2">
    <source>
        <dbReference type="ARBA" id="ARBA00022559"/>
    </source>
</evidence>
<feature type="disulfide bond" evidence="11">
    <location>
        <begin position="57"/>
        <end position="136"/>
    </location>
</feature>
<keyword evidence="6 9" id="KW-0408">Iron</keyword>
<feature type="binding site" evidence="9">
    <location>
        <position position="71"/>
    </location>
    <ligand>
        <name>Ca(2+)</name>
        <dbReference type="ChEBI" id="CHEBI:29108"/>
        <label>1</label>
    </ligand>
</feature>
<feature type="binding site" evidence="9">
    <location>
        <position position="86"/>
    </location>
    <ligand>
        <name>Ca(2+)</name>
        <dbReference type="ChEBI" id="CHEBI:29108"/>
        <label>1</label>
    </ligand>
</feature>
<feature type="binding site" evidence="9">
    <location>
        <position position="218"/>
    </location>
    <ligand>
        <name>Ca(2+)</name>
        <dbReference type="ChEBI" id="CHEBI:29108"/>
        <label>2</label>
    </ligand>
</feature>
<dbReference type="InterPro" id="IPR044831">
    <property type="entry name" value="Ccp1-like"/>
</dbReference>
<comment type="similarity">
    <text evidence="1 12">Belongs to the peroxidase family. Ligninase subfamily.</text>
</comment>
<keyword evidence="4 9" id="KW-0479">Metal-binding</keyword>
<dbReference type="Gene3D" id="1.10.520.10">
    <property type="match status" value="1"/>
</dbReference>
<feature type="binding site" evidence="9">
    <location>
        <position position="192"/>
    </location>
    <ligand>
        <name>Ca(2+)</name>
        <dbReference type="ChEBI" id="CHEBI:29108"/>
        <label>2</label>
    </ligand>
</feature>
<evidence type="ECO:0000256" key="7">
    <source>
        <dbReference type="ARBA" id="ARBA00023180"/>
    </source>
</evidence>
<proteinExistence type="inferred from homology"/>
<evidence type="ECO:0000313" key="13">
    <source>
        <dbReference type="EMBL" id="KZM26533.1"/>
    </source>
</evidence>
<dbReference type="InterPro" id="IPR002016">
    <property type="entry name" value="Haem_peroxidase"/>
</dbReference>
<comment type="caution">
    <text evidence="13">The sequence shown here is derived from an EMBL/GenBank/DDBJ whole genome shotgun (WGS) entry which is preliminary data.</text>
</comment>
<keyword evidence="2 12" id="KW-0575">Peroxidase</keyword>
<dbReference type="PANTHER" id="PTHR31356">
    <property type="entry name" value="THYLAKOID LUMENAL 29 KDA PROTEIN, CHLOROPLASTIC-RELATED"/>
    <property type="match status" value="1"/>
</dbReference>
<evidence type="ECO:0000256" key="5">
    <source>
        <dbReference type="ARBA" id="ARBA00023002"/>
    </source>
</evidence>
<evidence type="ECO:0000256" key="1">
    <source>
        <dbReference type="ARBA" id="ARBA00006089"/>
    </source>
</evidence>
<feature type="site" description="Transition state stabilizer" evidence="10">
    <location>
        <position position="66"/>
    </location>
</feature>
<dbReference type="GO" id="GO:0042744">
    <property type="term" value="P:hydrogen peroxide catabolic process"/>
    <property type="evidence" value="ECO:0007669"/>
    <property type="project" value="TreeGrafter"/>
</dbReference>
<dbReference type="SUPFAM" id="SSF48113">
    <property type="entry name" value="Heme-dependent peroxidases"/>
    <property type="match status" value="1"/>
</dbReference>
<dbReference type="Proteomes" id="UP000076837">
    <property type="component" value="Unassembled WGS sequence"/>
</dbReference>